<dbReference type="PROSITE" id="PS50113">
    <property type="entry name" value="PAC"/>
    <property type="match status" value="1"/>
</dbReference>
<keyword evidence="7" id="KW-0812">Transmembrane</keyword>
<dbReference type="Gene3D" id="3.30.565.10">
    <property type="entry name" value="Histidine kinase-like ATPase, C-terminal domain"/>
    <property type="match status" value="1"/>
</dbReference>
<keyword evidence="6" id="KW-0067">ATP-binding</keyword>
<protein>
    <recommendedName>
        <fullName evidence="2">histidine kinase</fullName>
        <ecNumber evidence="2">2.7.13.3</ecNumber>
    </recommendedName>
</protein>
<gene>
    <name evidence="10" type="ORF">SAMN05216226_10358</name>
</gene>
<feature type="transmembrane region" description="Helical" evidence="7">
    <location>
        <begin position="180"/>
        <end position="200"/>
    </location>
</feature>
<feature type="transmembrane region" description="Helical" evidence="7">
    <location>
        <begin position="150"/>
        <end position="168"/>
    </location>
</feature>
<dbReference type="GO" id="GO:0005524">
    <property type="term" value="F:ATP binding"/>
    <property type="evidence" value="ECO:0007669"/>
    <property type="project" value="UniProtKB-KW"/>
</dbReference>
<feature type="transmembrane region" description="Helical" evidence="7">
    <location>
        <begin position="6"/>
        <end position="25"/>
    </location>
</feature>
<keyword evidence="11" id="KW-1185">Reference proteome</keyword>
<feature type="domain" description="PAC" evidence="9">
    <location>
        <begin position="295"/>
        <end position="348"/>
    </location>
</feature>
<organism evidence="10 11">
    <name type="scientific">Halovenus aranensis</name>
    <dbReference type="NCBI Taxonomy" id="890420"/>
    <lineage>
        <taxon>Archaea</taxon>
        <taxon>Methanobacteriati</taxon>
        <taxon>Methanobacteriota</taxon>
        <taxon>Stenosarchaea group</taxon>
        <taxon>Halobacteria</taxon>
        <taxon>Halobacteriales</taxon>
        <taxon>Haloarculaceae</taxon>
        <taxon>Halovenus</taxon>
    </lineage>
</organism>
<evidence type="ECO:0000259" key="8">
    <source>
        <dbReference type="PROSITE" id="PS50109"/>
    </source>
</evidence>
<dbReference type="InterPro" id="IPR004358">
    <property type="entry name" value="Sig_transdc_His_kin-like_C"/>
</dbReference>
<dbReference type="EC" id="2.7.13.3" evidence="2"/>
<feature type="domain" description="Histidine kinase" evidence="8">
    <location>
        <begin position="352"/>
        <end position="555"/>
    </location>
</feature>
<keyword evidence="3" id="KW-0808">Transferase</keyword>
<dbReference type="InterPro" id="IPR035965">
    <property type="entry name" value="PAS-like_dom_sf"/>
</dbReference>
<dbReference type="SMART" id="SM00387">
    <property type="entry name" value="HATPase_c"/>
    <property type="match status" value="1"/>
</dbReference>
<evidence type="ECO:0000313" key="11">
    <source>
        <dbReference type="Proteomes" id="UP000198856"/>
    </source>
</evidence>
<dbReference type="InterPro" id="IPR000014">
    <property type="entry name" value="PAS"/>
</dbReference>
<dbReference type="Pfam" id="PF02518">
    <property type="entry name" value="HATPase_c"/>
    <property type="match status" value="1"/>
</dbReference>
<dbReference type="RefSeq" id="WP_092699593.1">
    <property type="nucleotide sequence ID" value="NZ_FNFC01000003.1"/>
</dbReference>
<dbReference type="Proteomes" id="UP000198856">
    <property type="component" value="Unassembled WGS sequence"/>
</dbReference>
<evidence type="ECO:0000256" key="6">
    <source>
        <dbReference type="ARBA" id="ARBA00022840"/>
    </source>
</evidence>
<feature type="transmembrane region" description="Helical" evidence="7">
    <location>
        <begin position="32"/>
        <end position="56"/>
    </location>
</feature>
<keyword evidence="7" id="KW-0472">Membrane</keyword>
<feature type="transmembrane region" description="Helical" evidence="7">
    <location>
        <begin position="97"/>
        <end position="114"/>
    </location>
</feature>
<dbReference type="InterPro" id="IPR031621">
    <property type="entry name" value="HisKA_7TM"/>
</dbReference>
<dbReference type="PRINTS" id="PR00344">
    <property type="entry name" value="BCTRLSENSOR"/>
</dbReference>
<evidence type="ECO:0000259" key="9">
    <source>
        <dbReference type="PROSITE" id="PS50113"/>
    </source>
</evidence>
<evidence type="ECO:0000256" key="4">
    <source>
        <dbReference type="ARBA" id="ARBA00022741"/>
    </source>
</evidence>
<proteinExistence type="predicted"/>
<dbReference type="SUPFAM" id="SSF55785">
    <property type="entry name" value="PYP-like sensor domain (PAS domain)"/>
    <property type="match status" value="1"/>
</dbReference>
<dbReference type="PANTHER" id="PTHR44936:SF10">
    <property type="entry name" value="SENSOR PROTEIN RSTB"/>
    <property type="match status" value="1"/>
</dbReference>
<evidence type="ECO:0000256" key="7">
    <source>
        <dbReference type="SAM" id="Phobius"/>
    </source>
</evidence>
<dbReference type="InterPro" id="IPR013656">
    <property type="entry name" value="PAS_4"/>
</dbReference>
<feature type="transmembrane region" description="Helical" evidence="7">
    <location>
        <begin position="62"/>
        <end position="85"/>
    </location>
</feature>
<dbReference type="InterPro" id="IPR036890">
    <property type="entry name" value="HATPase_C_sf"/>
</dbReference>
<dbReference type="STRING" id="890420.SAMN05216226_10358"/>
<reference evidence="10 11" key="1">
    <citation type="submission" date="2016-10" db="EMBL/GenBank/DDBJ databases">
        <authorList>
            <person name="de Groot N.N."/>
        </authorList>
    </citation>
    <scope>NUCLEOTIDE SEQUENCE [LARGE SCALE GENOMIC DNA]</scope>
    <source>
        <strain evidence="10 11">IBRC-M10015</strain>
    </source>
</reference>
<comment type="catalytic activity">
    <reaction evidence="1">
        <text>ATP + protein L-histidine = ADP + protein N-phospho-L-histidine.</text>
        <dbReference type="EC" id="2.7.13.3"/>
    </reaction>
</comment>
<evidence type="ECO:0000256" key="3">
    <source>
        <dbReference type="ARBA" id="ARBA00022679"/>
    </source>
</evidence>
<keyword evidence="5" id="KW-0418">Kinase</keyword>
<dbReference type="NCBIfam" id="TIGR00229">
    <property type="entry name" value="sensory_box"/>
    <property type="match status" value="1"/>
</dbReference>
<evidence type="ECO:0000313" key="10">
    <source>
        <dbReference type="EMBL" id="SDJ40652.1"/>
    </source>
</evidence>
<dbReference type="AlphaFoldDB" id="A0A1G8TGE3"/>
<sequence length="565" mass="61231">MVTSWYFPLVLLTAAVGAGLALFAWRARDTPGAMVLAVLLVSASVWTVAEGLTVALGEYETMLFWTRVSLVLSAVAPAAWFVFALQYTGVRTPDRRLFALLSVEPTAVAALAWSNRGHGLVWSETDIASVGGEFNVVSVQRGLGFWGHQVFVYLLLVAGMALVFRTVLQRNQRVRLQGTVLLMAISIPAVLNAATVLGPFRSEFDAAGIGYVLAGLGIAVVVLEPELARVAPATRDAGREAILSELDDAILILDDEARIIDHNPAANDLFDADETVLGTPLSAVQPRLAQRVTERENQATVALEHGGRQRYFDLQVAELTGAYGVLSGRVVSLRDVTERRQREQRLDVLNRILRHNVRNELNVVRGKIELAKMQLEADPDTLDEAIESLDDVVARSDKVGRLSRLLDADEDGALDLATELRGEFGAGTTRPEGEVVIDLPERLDVSGGPSLVAAFEELVTNGLVHSEGDTPTVTLRYDTKASDDTHAVIAVEDEGPGIEQQEIDTIVDGQETPLKHTSGVGLWLVNWLVTRAGGTISFENTDRGCRVRVRLPRAARESDLPSDSA</sequence>
<dbReference type="Pfam" id="PF08448">
    <property type="entry name" value="PAS_4"/>
    <property type="match status" value="1"/>
</dbReference>
<name>A0A1G8TGE3_9EURY</name>
<accession>A0A1G8TGE3</accession>
<dbReference type="SUPFAM" id="SSF55874">
    <property type="entry name" value="ATPase domain of HSP90 chaperone/DNA topoisomerase II/histidine kinase"/>
    <property type="match status" value="1"/>
</dbReference>
<dbReference type="InterPro" id="IPR000700">
    <property type="entry name" value="PAS-assoc_C"/>
</dbReference>
<dbReference type="EMBL" id="FNFC01000003">
    <property type="protein sequence ID" value="SDJ40652.1"/>
    <property type="molecule type" value="Genomic_DNA"/>
</dbReference>
<dbReference type="PROSITE" id="PS50109">
    <property type="entry name" value="HIS_KIN"/>
    <property type="match status" value="1"/>
</dbReference>
<dbReference type="Pfam" id="PF16927">
    <property type="entry name" value="HisKA_7TM"/>
    <property type="match status" value="1"/>
</dbReference>
<feature type="transmembrane region" description="Helical" evidence="7">
    <location>
        <begin position="206"/>
        <end position="223"/>
    </location>
</feature>
<dbReference type="InterPro" id="IPR003594">
    <property type="entry name" value="HATPase_dom"/>
</dbReference>
<keyword evidence="7" id="KW-1133">Transmembrane helix</keyword>
<dbReference type="InterPro" id="IPR050980">
    <property type="entry name" value="2C_sensor_his_kinase"/>
</dbReference>
<evidence type="ECO:0000256" key="2">
    <source>
        <dbReference type="ARBA" id="ARBA00012438"/>
    </source>
</evidence>
<dbReference type="PANTHER" id="PTHR44936">
    <property type="entry name" value="SENSOR PROTEIN CREC"/>
    <property type="match status" value="1"/>
</dbReference>
<dbReference type="GO" id="GO:0004673">
    <property type="term" value="F:protein histidine kinase activity"/>
    <property type="evidence" value="ECO:0007669"/>
    <property type="project" value="UniProtKB-EC"/>
</dbReference>
<keyword evidence="4" id="KW-0547">Nucleotide-binding</keyword>
<evidence type="ECO:0000256" key="1">
    <source>
        <dbReference type="ARBA" id="ARBA00000085"/>
    </source>
</evidence>
<dbReference type="InterPro" id="IPR005467">
    <property type="entry name" value="His_kinase_dom"/>
</dbReference>
<evidence type="ECO:0000256" key="5">
    <source>
        <dbReference type="ARBA" id="ARBA00022777"/>
    </source>
</evidence>
<dbReference type="Gene3D" id="3.30.450.20">
    <property type="entry name" value="PAS domain"/>
    <property type="match status" value="1"/>
</dbReference>
<dbReference type="OrthoDB" id="3369at2157"/>